<reference evidence="3 4" key="1">
    <citation type="submission" date="2019-02" db="EMBL/GenBank/DDBJ databases">
        <authorList>
            <person name="Goldberg S.R."/>
            <person name="Haltli B.A."/>
            <person name="Correa H."/>
            <person name="Russell K.G."/>
        </authorList>
    </citation>
    <scope>NUCLEOTIDE SEQUENCE [LARGE SCALE GENOMIC DNA]</scope>
    <source>
        <strain evidence="3 4">JCM 16186</strain>
    </source>
</reference>
<dbReference type="InterPro" id="IPR020084">
    <property type="entry name" value="NUDIX_hydrolase_CS"/>
</dbReference>
<dbReference type="SUPFAM" id="SSF55811">
    <property type="entry name" value="Nudix"/>
    <property type="match status" value="1"/>
</dbReference>
<evidence type="ECO:0000259" key="2">
    <source>
        <dbReference type="PROSITE" id="PS51462"/>
    </source>
</evidence>
<dbReference type="Gene3D" id="3.90.79.10">
    <property type="entry name" value="Nucleoside Triphosphate Pyrophosphohydrolase"/>
    <property type="match status" value="1"/>
</dbReference>
<keyword evidence="4" id="KW-1185">Reference proteome</keyword>
<dbReference type="PROSITE" id="PS51462">
    <property type="entry name" value="NUDIX"/>
    <property type="match status" value="1"/>
</dbReference>
<dbReference type="Proteomes" id="UP000798808">
    <property type="component" value="Unassembled WGS sequence"/>
</dbReference>
<evidence type="ECO:0000256" key="1">
    <source>
        <dbReference type="ARBA" id="ARBA00022801"/>
    </source>
</evidence>
<dbReference type="PROSITE" id="PS00893">
    <property type="entry name" value="NUDIX_BOX"/>
    <property type="match status" value="1"/>
</dbReference>
<dbReference type="InterPro" id="IPR051325">
    <property type="entry name" value="Nudix_hydrolase_domain"/>
</dbReference>
<dbReference type="InterPro" id="IPR015797">
    <property type="entry name" value="NUDIX_hydrolase-like_dom_sf"/>
</dbReference>
<protein>
    <submittedName>
        <fullName evidence="3">NUDIX domain-containing protein</fullName>
    </submittedName>
</protein>
<proteinExistence type="predicted"/>
<name>A0ABW9RQ84_9BACT</name>
<dbReference type="RefSeq" id="WP_155172821.1">
    <property type="nucleotide sequence ID" value="NZ_BAAAFL010000015.1"/>
</dbReference>
<dbReference type="PANTHER" id="PTHR21340:SF0">
    <property type="entry name" value="BIS(5'-NUCLEOSYL)-TETRAPHOSPHATASE [ASYMMETRICAL]"/>
    <property type="match status" value="1"/>
</dbReference>
<dbReference type="Pfam" id="PF00293">
    <property type="entry name" value="NUDIX"/>
    <property type="match status" value="1"/>
</dbReference>
<accession>A0ABW9RQ84</accession>
<dbReference type="CDD" id="cd03673">
    <property type="entry name" value="NUDIX_Ap6A_hydrolase"/>
    <property type="match status" value="1"/>
</dbReference>
<dbReference type="EMBL" id="SMLW01000559">
    <property type="protein sequence ID" value="MTI26050.1"/>
    <property type="molecule type" value="Genomic_DNA"/>
</dbReference>
<comment type="caution">
    <text evidence="3">The sequence shown here is derived from an EMBL/GenBank/DDBJ whole genome shotgun (WGS) entry which is preliminary data.</text>
</comment>
<evidence type="ECO:0000313" key="4">
    <source>
        <dbReference type="Proteomes" id="UP000798808"/>
    </source>
</evidence>
<dbReference type="PANTHER" id="PTHR21340">
    <property type="entry name" value="DIADENOSINE 5,5-P1,P4-TETRAPHOSPHATE PYROPHOSPHOHYDROLASE MUTT"/>
    <property type="match status" value="1"/>
</dbReference>
<feature type="domain" description="Nudix hydrolase" evidence="2">
    <location>
        <begin position="91"/>
        <end position="219"/>
    </location>
</feature>
<evidence type="ECO:0000313" key="3">
    <source>
        <dbReference type="EMBL" id="MTI26050.1"/>
    </source>
</evidence>
<gene>
    <name evidence="3" type="ORF">E1163_13920</name>
</gene>
<dbReference type="InterPro" id="IPR000086">
    <property type="entry name" value="NUDIX_hydrolase_dom"/>
</dbReference>
<organism evidence="3 4">
    <name type="scientific">Fulvivirga kasyanovii</name>
    <dbReference type="NCBI Taxonomy" id="396812"/>
    <lineage>
        <taxon>Bacteria</taxon>
        <taxon>Pseudomonadati</taxon>
        <taxon>Bacteroidota</taxon>
        <taxon>Cytophagia</taxon>
        <taxon>Cytophagales</taxon>
        <taxon>Fulvivirgaceae</taxon>
        <taxon>Fulvivirga</taxon>
    </lineage>
</organism>
<sequence>MNLFINDIPVTIVRATERPDKREFNYILNAENEPITQAKLLHRVWIKHAKREEIDHIFDLLDTTIIPGLISLTLTVDDYEDMRKFLKKKFKIIKAAGGIVRKGDKLLMIYRLKKWDLPKGKLDKGEDNYMAAKREVEEECHVKVSMGEKICTTWHTYTMKRKKILKKTVWYAMDIVKDSKMKPQVEEDIEEVRWMTRKEVFHALQDSYKSIAFVFDRFFKKEKLQIEKEQAEKEQAEKEQNSAG</sequence>
<keyword evidence="1" id="KW-0378">Hydrolase</keyword>